<feature type="repeat" description="TPR" evidence="3">
    <location>
        <begin position="53"/>
        <end position="86"/>
    </location>
</feature>
<dbReference type="PANTHER" id="PTHR44858:SF1">
    <property type="entry name" value="UDP-N-ACETYLGLUCOSAMINE--PEPTIDE N-ACETYLGLUCOSAMINYLTRANSFERASE SPINDLY-RELATED"/>
    <property type="match status" value="1"/>
</dbReference>
<evidence type="ECO:0000256" key="1">
    <source>
        <dbReference type="ARBA" id="ARBA00022737"/>
    </source>
</evidence>
<accession>A0A1B7VU41</accession>
<dbReference type="PROSITE" id="PS51257">
    <property type="entry name" value="PROKAR_LIPOPROTEIN"/>
    <property type="match status" value="1"/>
</dbReference>
<keyword evidence="1" id="KW-0677">Repeat</keyword>
<dbReference type="PANTHER" id="PTHR44858">
    <property type="entry name" value="TETRATRICOPEPTIDE REPEAT PROTEIN 6"/>
    <property type="match status" value="1"/>
</dbReference>
<feature type="repeat" description="TPR" evidence="3">
    <location>
        <begin position="189"/>
        <end position="222"/>
    </location>
</feature>
<reference evidence="5 6" key="1">
    <citation type="submission" date="2015-09" db="EMBL/GenBank/DDBJ databases">
        <title>Whole genome shotgun sequence assembly of Aphanizomenon flos-aquae UKL13.</title>
        <authorList>
            <person name="Driscoll C."/>
        </authorList>
    </citation>
    <scope>NUCLEOTIDE SEQUENCE [LARGE SCALE GENOMIC DNA]</scope>
    <source>
        <strain evidence="5">MDT13</strain>
    </source>
</reference>
<feature type="repeat" description="TPR" evidence="3">
    <location>
        <begin position="87"/>
        <end position="120"/>
    </location>
</feature>
<dbReference type="Pfam" id="PF13414">
    <property type="entry name" value="TPR_11"/>
    <property type="match status" value="1"/>
</dbReference>
<evidence type="ECO:0000256" key="4">
    <source>
        <dbReference type="SAM" id="SignalP"/>
    </source>
</evidence>
<proteinExistence type="predicted"/>
<feature type="repeat" description="TPR" evidence="3">
    <location>
        <begin position="155"/>
        <end position="188"/>
    </location>
</feature>
<dbReference type="InterPro" id="IPR019734">
    <property type="entry name" value="TPR_rpt"/>
</dbReference>
<feature type="chain" id="PRO_5008600010" evidence="4">
    <location>
        <begin position="27"/>
        <end position="247"/>
    </location>
</feature>
<keyword evidence="2 3" id="KW-0802">TPR repeat</keyword>
<name>A0A1B7VU41_APHFL</name>
<evidence type="ECO:0000313" key="6">
    <source>
        <dbReference type="Proteomes" id="UP000092382"/>
    </source>
</evidence>
<dbReference type="PATRIC" id="fig|1710894.3.peg.1058"/>
<dbReference type="NCBIfam" id="NF047558">
    <property type="entry name" value="TPR_END_plus"/>
    <property type="match status" value="1"/>
</dbReference>
<evidence type="ECO:0000256" key="2">
    <source>
        <dbReference type="ARBA" id="ARBA00022803"/>
    </source>
</evidence>
<organism evidence="5 6">
    <name type="scientific">Aphanizomenon flos-aquae LD13</name>
    <dbReference type="NCBI Taxonomy" id="1710894"/>
    <lineage>
        <taxon>Bacteria</taxon>
        <taxon>Bacillati</taxon>
        <taxon>Cyanobacteriota</taxon>
        <taxon>Cyanophyceae</taxon>
        <taxon>Nostocales</taxon>
        <taxon>Aphanizomenonaceae</taxon>
        <taxon>Aphanizomenon</taxon>
    </lineage>
</organism>
<dbReference type="Gene3D" id="1.25.40.10">
    <property type="entry name" value="Tetratricopeptide repeat domain"/>
    <property type="match status" value="3"/>
</dbReference>
<feature type="repeat" description="TPR" evidence="3">
    <location>
        <begin position="121"/>
        <end position="154"/>
    </location>
</feature>
<dbReference type="SMART" id="SM00028">
    <property type="entry name" value="TPR"/>
    <property type="match status" value="5"/>
</dbReference>
<dbReference type="InterPro" id="IPR011990">
    <property type="entry name" value="TPR-like_helical_dom_sf"/>
</dbReference>
<protein>
    <submittedName>
        <fullName evidence="5">Uncharacterized protein</fullName>
    </submittedName>
</protein>
<dbReference type="PROSITE" id="PS50005">
    <property type="entry name" value="TPR"/>
    <property type="match status" value="5"/>
</dbReference>
<dbReference type="Proteomes" id="UP000092382">
    <property type="component" value="Unassembled WGS sequence"/>
</dbReference>
<dbReference type="SUPFAM" id="SSF48452">
    <property type="entry name" value="TPR-like"/>
    <property type="match status" value="1"/>
</dbReference>
<evidence type="ECO:0000256" key="3">
    <source>
        <dbReference type="PROSITE-ProRule" id="PRU00339"/>
    </source>
</evidence>
<feature type="signal peptide" evidence="4">
    <location>
        <begin position="1"/>
        <end position="26"/>
    </location>
</feature>
<keyword evidence="4" id="KW-0732">Signal</keyword>
<dbReference type="EMBL" id="LJOY01000049">
    <property type="protein sequence ID" value="OBQ24410.1"/>
    <property type="molecule type" value="Genomic_DNA"/>
</dbReference>
<dbReference type="STRING" id="1803587.GCA_001593825_03632"/>
<dbReference type="Pfam" id="PF13181">
    <property type="entry name" value="TPR_8"/>
    <property type="match status" value="1"/>
</dbReference>
<evidence type="ECO:0000313" key="5">
    <source>
        <dbReference type="EMBL" id="OBQ24410.1"/>
    </source>
</evidence>
<dbReference type="Pfam" id="PF00515">
    <property type="entry name" value="TPR_1"/>
    <property type="match status" value="1"/>
</dbReference>
<dbReference type="PROSITE" id="PS50293">
    <property type="entry name" value="TPR_REGION"/>
    <property type="match status" value="1"/>
</dbReference>
<gene>
    <name evidence="5" type="ORF">AN481_14050</name>
</gene>
<sequence>MVVWRQLIASSLISFLVVGCSDLANSASDNSQQVIQESNVNQLMTEVQDSQKAENLLLQGNGLLDTHHYQEALNVYNQAIALKTDNAETWVNRGNALIALQKYPEAVESYDKAIAIRPNKDEAWYNRGNALTALQKYKEAIRSYDESIAIHSNKHEAWINRGIALTKLQLYKEALASYNQAITIHPNLDKAYYNKACNYALQNNLELAIDNLKKAIEFVPQKYQNLAKTDPDFDKIRGEKRFQELLQ</sequence>
<comment type="caution">
    <text evidence="5">The sequence shown here is derived from an EMBL/GenBank/DDBJ whole genome shotgun (WGS) entry which is preliminary data.</text>
</comment>
<dbReference type="InterPro" id="IPR050498">
    <property type="entry name" value="Ycf3"/>
</dbReference>
<dbReference type="AlphaFoldDB" id="A0A1B7VU41"/>